<organism evidence="1 2">
    <name type="scientific">Methylobacillus flagellatus (strain ATCC 51484 / DSM 6875 / VKM B-1610 / KT)</name>
    <dbReference type="NCBI Taxonomy" id="265072"/>
    <lineage>
        <taxon>Bacteria</taxon>
        <taxon>Pseudomonadati</taxon>
        <taxon>Pseudomonadota</taxon>
        <taxon>Betaproteobacteria</taxon>
        <taxon>Nitrosomonadales</taxon>
        <taxon>Methylophilaceae</taxon>
        <taxon>Methylobacillus</taxon>
    </lineage>
</organism>
<sequence>MCDESYRGSKPVQCWIQCIKETVVTQHGKAISIQGVSAILLDIDYGESRENDAATAYFNIRFDLELRQRQYSLTYSKPVGSDDHFGVSGDDYEPLLQALEPDPALTALHQYSVMTEQALHEVLLPMAESVYEDVEHHSPDQDEE</sequence>
<dbReference type="HOGENOM" id="CLU_1794248_0_0_4"/>
<dbReference type="AlphaFoldDB" id="Q1GXK8"/>
<accession>Q1GXK8</accession>
<dbReference type="STRING" id="265072.Mfla_0014"/>
<dbReference type="KEGG" id="mfa:Mfla_0014"/>
<dbReference type="EMBL" id="CP000284">
    <property type="protein sequence ID" value="ABE48285.1"/>
    <property type="molecule type" value="Genomic_DNA"/>
</dbReference>
<protein>
    <submittedName>
        <fullName evidence="1">Uncharacterized protein</fullName>
    </submittedName>
</protein>
<reference evidence="1 2" key="1">
    <citation type="submission" date="2006-03" db="EMBL/GenBank/DDBJ databases">
        <title>Complete sequence of Methylobacillus flagellatus KT.</title>
        <authorList>
            <consortium name="US DOE Joint Genome Institute"/>
            <person name="Copeland A."/>
            <person name="Lucas S."/>
            <person name="Lapidus A."/>
            <person name="Barry K."/>
            <person name="Detter J.C."/>
            <person name="Glavina del Rio T."/>
            <person name="Hammon N."/>
            <person name="Israni S."/>
            <person name="Dalin E."/>
            <person name="Tice H."/>
            <person name="Pitluck S."/>
            <person name="Brettin T."/>
            <person name="Bruce D."/>
            <person name="Han C."/>
            <person name="Tapia R."/>
            <person name="Saunders E."/>
            <person name="Gilna P."/>
            <person name="Schmutz J."/>
            <person name="Larimer F."/>
            <person name="Land M."/>
            <person name="Kyrpides N."/>
            <person name="Anderson I."/>
            <person name="Richardson P."/>
        </authorList>
    </citation>
    <scope>NUCLEOTIDE SEQUENCE [LARGE SCALE GENOMIC DNA]</scope>
    <source>
        <strain evidence="2">KT / ATCC 51484 / DSM 6875</strain>
    </source>
</reference>
<keyword evidence="2" id="KW-1185">Reference proteome</keyword>
<gene>
    <name evidence="1" type="ordered locus">Mfla_0014</name>
</gene>
<evidence type="ECO:0000313" key="2">
    <source>
        <dbReference type="Proteomes" id="UP000002440"/>
    </source>
</evidence>
<name>Q1GXK8_METFK</name>
<dbReference type="Proteomes" id="UP000002440">
    <property type="component" value="Chromosome"/>
</dbReference>
<proteinExistence type="predicted"/>
<evidence type="ECO:0000313" key="1">
    <source>
        <dbReference type="EMBL" id="ABE48285.1"/>
    </source>
</evidence>